<accession>A0AAN8ERD1</accession>
<comment type="caution">
    <text evidence="1">The sequence shown here is derived from an EMBL/GenBank/DDBJ whole genome shotgun (WGS) entry which is preliminary data.</text>
</comment>
<evidence type="ECO:0000313" key="2">
    <source>
        <dbReference type="Proteomes" id="UP001331761"/>
    </source>
</evidence>
<sequence length="66" mass="7592">MERWSTTETHWDTSRGYSAIKFTEGERSSSETEALHSLMRVERDGPSVLPLRPKLWLSSGLTHFLV</sequence>
<dbReference type="AlphaFoldDB" id="A0AAN8ERD1"/>
<gene>
    <name evidence="1" type="ORF">GCK32_006897</name>
</gene>
<dbReference type="Proteomes" id="UP001331761">
    <property type="component" value="Unassembled WGS sequence"/>
</dbReference>
<dbReference type="EMBL" id="WIXE01023441">
    <property type="protein sequence ID" value="KAK5966516.1"/>
    <property type="molecule type" value="Genomic_DNA"/>
</dbReference>
<keyword evidence="2" id="KW-1185">Reference proteome</keyword>
<evidence type="ECO:0000313" key="1">
    <source>
        <dbReference type="EMBL" id="KAK5966516.1"/>
    </source>
</evidence>
<proteinExistence type="predicted"/>
<organism evidence="1 2">
    <name type="scientific">Trichostrongylus colubriformis</name>
    <name type="common">Black scour worm</name>
    <dbReference type="NCBI Taxonomy" id="6319"/>
    <lineage>
        <taxon>Eukaryota</taxon>
        <taxon>Metazoa</taxon>
        <taxon>Ecdysozoa</taxon>
        <taxon>Nematoda</taxon>
        <taxon>Chromadorea</taxon>
        <taxon>Rhabditida</taxon>
        <taxon>Rhabditina</taxon>
        <taxon>Rhabditomorpha</taxon>
        <taxon>Strongyloidea</taxon>
        <taxon>Trichostrongylidae</taxon>
        <taxon>Trichostrongylus</taxon>
    </lineage>
</organism>
<protein>
    <submittedName>
        <fullName evidence="1">Uncharacterized protein</fullName>
    </submittedName>
</protein>
<name>A0AAN8ERD1_TRICO</name>
<reference evidence="1 2" key="1">
    <citation type="submission" date="2019-10" db="EMBL/GenBank/DDBJ databases">
        <title>Assembly and Annotation for the nematode Trichostrongylus colubriformis.</title>
        <authorList>
            <person name="Martin J."/>
        </authorList>
    </citation>
    <scope>NUCLEOTIDE SEQUENCE [LARGE SCALE GENOMIC DNA]</scope>
    <source>
        <strain evidence="1">G859</strain>
        <tissue evidence="1">Whole worm</tissue>
    </source>
</reference>